<dbReference type="InterPro" id="IPR002797">
    <property type="entry name" value="Polysacc_synth"/>
</dbReference>
<keyword evidence="8" id="KW-1185">Reference proteome</keyword>
<evidence type="ECO:0000256" key="2">
    <source>
        <dbReference type="ARBA" id="ARBA00022475"/>
    </source>
</evidence>
<comment type="subcellular location">
    <subcellularLocation>
        <location evidence="1">Cell membrane</location>
        <topology evidence="1">Multi-pass membrane protein</topology>
    </subcellularLocation>
</comment>
<dbReference type="GO" id="GO:0005886">
    <property type="term" value="C:plasma membrane"/>
    <property type="evidence" value="ECO:0007669"/>
    <property type="project" value="UniProtKB-SubCell"/>
</dbReference>
<dbReference type="KEGG" id="tbe:Trebr_1658"/>
<keyword evidence="5 6" id="KW-0472">Membrane</keyword>
<reference evidence="8" key="1">
    <citation type="submission" date="2011-04" db="EMBL/GenBank/DDBJ databases">
        <title>The complete genome of Treponema brennaborense DSM 12168.</title>
        <authorList>
            <person name="Lucas S."/>
            <person name="Han J."/>
            <person name="Lapidus A."/>
            <person name="Bruce D."/>
            <person name="Goodwin L."/>
            <person name="Pitluck S."/>
            <person name="Peters L."/>
            <person name="Kyrpides N."/>
            <person name="Mavromatis K."/>
            <person name="Ivanova N."/>
            <person name="Mikhailova N."/>
            <person name="Pagani I."/>
            <person name="Teshima H."/>
            <person name="Detter J.C."/>
            <person name="Tapia R."/>
            <person name="Han C."/>
            <person name="Land M."/>
            <person name="Hauser L."/>
            <person name="Markowitz V."/>
            <person name="Cheng J.-F."/>
            <person name="Hugenholtz P."/>
            <person name="Woyke T."/>
            <person name="Wu D."/>
            <person name="Gronow S."/>
            <person name="Wellnitz S."/>
            <person name="Brambilla E."/>
            <person name="Klenk H.-P."/>
            <person name="Eisen J.A."/>
        </authorList>
    </citation>
    <scope>NUCLEOTIDE SEQUENCE [LARGE SCALE GENOMIC DNA]</scope>
    <source>
        <strain evidence="8">DSM 12168 / CIP 105900 / DD5/3</strain>
    </source>
</reference>
<evidence type="ECO:0000313" key="8">
    <source>
        <dbReference type="Proteomes" id="UP000006546"/>
    </source>
</evidence>
<feature type="transmembrane region" description="Helical" evidence="6">
    <location>
        <begin position="476"/>
        <end position="497"/>
    </location>
</feature>
<feature type="transmembrane region" description="Helical" evidence="6">
    <location>
        <begin position="410"/>
        <end position="431"/>
    </location>
</feature>
<dbReference type="PANTHER" id="PTHR30250">
    <property type="entry name" value="PST FAMILY PREDICTED COLANIC ACID TRANSPORTER"/>
    <property type="match status" value="1"/>
</dbReference>
<dbReference type="Proteomes" id="UP000006546">
    <property type="component" value="Chromosome"/>
</dbReference>
<evidence type="ECO:0000256" key="5">
    <source>
        <dbReference type="ARBA" id="ARBA00023136"/>
    </source>
</evidence>
<sequence>MTSFRTEGGTASSTSRIARNTLFLYFRQILIMLVSLYTVRVVLDVLGAEDYGIYNVVAGVVTMFGFLSGAMATASQRYFSFDLGKGDTEHLKTTFSVTLQIYVLIALAVIVLAETAGLWFMNNKLVIPSERLAAANWIFQASIVSFLLTLITTPYMASIIAHENMSVYAYASIAEAALKLGIVFLLKFLPFDKLSLYGVLLAAVAFINTGIYRFYCLRHYDECRVRFVRDGALFREIVGYSGWNLFGSMVGVFKNQITNILLNLFFTPVVNAARAIASQVNSAVASFSQNFSTAVRPQIIKSYASNKKNECNSLVFYGCKITFFLMYIFSLPLVLEMDFVLKIWLKNPPELAVVFTQLALIDALIDSISYSIMTLAQATGKIKLYQGVVGGILLLNLPVSYIALKTGCPAVSVMVVSICITFAAFVVRLLIVKRLTAFSLRAFGASVVVPVVSVALLSAVVPVVLKMLVSNPVVEFLAVVLSAVASSGIFVLLVGMGRDERKNLLLKVKGRFRRVS</sequence>
<dbReference type="RefSeq" id="WP_013758785.1">
    <property type="nucleotide sequence ID" value="NC_015500.1"/>
</dbReference>
<feature type="transmembrane region" description="Helical" evidence="6">
    <location>
        <begin position="314"/>
        <end position="334"/>
    </location>
</feature>
<evidence type="ECO:0000256" key="4">
    <source>
        <dbReference type="ARBA" id="ARBA00022989"/>
    </source>
</evidence>
<organism evidence="7 8">
    <name type="scientific">Treponema brennaborense (strain DSM 12168 / CIP 105900 / DD5/3)</name>
    <dbReference type="NCBI Taxonomy" id="906968"/>
    <lineage>
        <taxon>Bacteria</taxon>
        <taxon>Pseudomonadati</taxon>
        <taxon>Spirochaetota</taxon>
        <taxon>Spirochaetia</taxon>
        <taxon>Spirochaetales</taxon>
        <taxon>Treponemataceae</taxon>
        <taxon>Treponema</taxon>
    </lineage>
</organism>
<feature type="transmembrane region" description="Helical" evidence="6">
    <location>
        <begin position="21"/>
        <end position="39"/>
    </location>
</feature>
<feature type="transmembrane region" description="Helical" evidence="6">
    <location>
        <begin position="194"/>
        <end position="215"/>
    </location>
</feature>
<dbReference type="InterPro" id="IPR050833">
    <property type="entry name" value="Poly_Biosynth_Transport"/>
</dbReference>
<dbReference type="STRING" id="906968.Trebr_1658"/>
<evidence type="ECO:0000256" key="1">
    <source>
        <dbReference type="ARBA" id="ARBA00004651"/>
    </source>
</evidence>
<feature type="transmembrane region" description="Helical" evidence="6">
    <location>
        <begin position="384"/>
        <end position="404"/>
    </location>
</feature>
<dbReference type="EMBL" id="CP002696">
    <property type="protein sequence ID" value="AEE17080.1"/>
    <property type="molecule type" value="Genomic_DNA"/>
</dbReference>
<proteinExistence type="predicted"/>
<name>F4LQ02_TREBD</name>
<dbReference type="eggNOG" id="COG2244">
    <property type="taxonomic scope" value="Bacteria"/>
</dbReference>
<protein>
    <submittedName>
        <fullName evidence="7">Polysaccharide biosynthesis protein</fullName>
    </submittedName>
</protein>
<dbReference type="AlphaFoldDB" id="F4LQ02"/>
<feature type="transmembrane region" description="Helical" evidence="6">
    <location>
        <begin position="443"/>
        <end position="464"/>
    </location>
</feature>
<feature type="transmembrane region" description="Helical" evidence="6">
    <location>
        <begin position="167"/>
        <end position="188"/>
    </location>
</feature>
<dbReference type="PANTHER" id="PTHR30250:SF26">
    <property type="entry name" value="PSMA PROTEIN"/>
    <property type="match status" value="1"/>
</dbReference>
<dbReference type="Pfam" id="PF01943">
    <property type="entry name" value="Polysacc_synt"/>
    <property type="match status" value="1"/>
</dbReference>
<evidence type="ECO:0000313" key="7">
    <source>
        <dbReference type="EMBL" id="AEE17080.1"/>
    </source>
</evidence>
<feature type="transmembrane region" description="Helical" evidence="6">
    <location>
        <begin position="133"/>
        <end position="155"/>
    </location>
</feature>
<keyword evidence="4 6" id="KW-1133">Transmembrane helix</keyword>
<feature type="transmembrane region" description="Helical" evidence="6">
    <location>
        <begin position="354"/>
        <end position="372"/>
    </location>
</feature>
<feature type="transmembrane region" description="Helical" evidence="6">
    <location>
        <begin position="95"/>
        <end position="121"/>
    </location>
</feature>
<evidence type="ECO:0000256" key="3">
    <source>
        <dbReference type="ARBA" id="ARBA00022692"/>
    </source>
</evidence>
<gene>
    <name evidence="7" type="ordered locus">Trebr_1658</name>
</gene>
<evidence type="ECO:0000256" key="6">
    <source>
        <dbReference type="SAM" id="Phobius"/>
    </source>
</evidence>
<keyword evidence="2" id="KW-1003">Cell membrane</keyword>
<accession>F4LQ02</accession>
<feature type="transmembrane region" description="Helical" evidence="6">
    <location>
        <begin position="51"/>
        <end position="74"/>
    </location>
</feature>
<keyword evidence="3 6" id="KW-0812">Transmembrane</keyword>
<dbReference type="HOGENOM" id="CLU_040798_1_0_12"/>